<organism evidence="1">
    <name type="scientific">Pricia antarctica</name>
    <dbReference type="NCBI Taxonomy" id="641691"/>
    <lineage>
        <taxon>Bacteria</taxon>
        <taxon>Pseudomonadati</taxon>
        <taxon>Bacteroidota</taxon>
        <taxon>Flavobacteriia</taxon>
        <taxon>Flavobacteriales</taxon>
        <taxon>Flavobacteriaceae</taxon>
        <taxon>Pricia</taxon>
    </lineage>
</organism>
<reference evidence="1" key="1">
    <citation type="journal article" date="2020" name="mSystems">
        <title>Genome- and Community-Level Interaction Insights into Carbon Utilization and Element Cycling Functions of Hydrothermarchaeota in Hydrothermal Sediment.</title>
        <authorList>
            <person name="Zhou Z."/>
            <person name="Liu Y."/>
            <person name="Xu W."/>
            <person name="Pan J."/>
            <person name="Luo Z.H."/>
            <person name="Li M."/>
        </authorList>
    </citation>
    <scope>NUCLEOTIDE SEQUENCE [LARGE SCALE GENOMIC DNA]</scope>
    <source>
        <strain evidence="1">HyVt-345</strain>
    </source>
</reference>
<accession>A0A831QLV0</accession>
<dbReference type="AlphaFoldDB" id="A0A831QLV0"/>
<comment type="caution">
    <text evidence="1">The sequence shown here is derived from an EMBL/GenBank/DDBJ whole genome shotgun (WGS) entry which is preliminary data.</text>
</comment>
<protein>
    <submittedName>
        <fullName evidence="1">Uncharacterized protein</fullName>
    </submittedName>
</protein>
<gene>
    <name evidence="1" type="ORF">ENH87_01320</name>
</gene>
<evidence type="ECO:0000313" key="1">
    <source>
        <dbReference type="EMBL" id="HEA19541.1"/>
    </source>
</evidence>
<sequence length="63" mass="7210">MPGLILFGELEGETRSQYLRDIVLDKRTDKGLWSFAGEPEAEHFSELYTSDSLIRIFFSGVLK</sequence>
<dbReference type="EMBL" id="DRGL01000009">
    <property type="protein sequence ID" value="HEA19541.1"/>
    <property type="molecule type" value="Genomic_DNA"/>
</dbReference>
<name>A0A831QLV0_9FLAO</name>
<proteinExistence type="predicted"/>
<dbReference type="Proteomes" id="UP000886191">
    <property type="component" value="Unassembled WGS sequence"/>
</dbReference>